<dbReference type="HOGENOM" id="CLU_756415_0_0_1"/>
<dbReference type="OrthoDB" id="4924147at2759"/>
<name>A0A086T2L3_HAPC1</name>
<comment type="caution">
    <text evidence="2">The sequence shown here is derived from an EMBL/GenBank/DDBJ whole genome shotgun (WGS) entry which is preliminary data.</text>
</comment>
<evidence type="ECO:0000313" key="3">
    <source>
        <dbReference type="Proteomes" id="UP000029964"/>
    </source>
</evidence>
<dbReference type="EMBL" id="JPKY01000065">
    <property type="protein sequence ID" value="KFH43595.1"/>
    <property type="molecule type" value="Genomic_DNA"/>
</dbReference>
<feature type="region of interest" description="Disordered" evidence="1">
    <location>
        <begin position="263"/>
        <end position="341"/>
    </location>
</feature>
<keyword evidence="3" id="KW-1185">Reference proteome</keyword>
<feature type="region of interest" description="Disordered" evidence="1">
    <location>
        <begin position="112"/>
        <end position="177"/>
    </location>
</feature>
<dbReference type="AlphaFoldDB" id="A0A086T2L3"/>
<organism evidence="2 3">
    <name type="scientific">Hapsidospora chrysogenum (strain ATCC 11550 / CBS 779.69 / DSM 880 / IAM 14645 / JCM 23072 / IMI 49137)</name>
    <name type="common">Acremonium chrysogenum</name>
    <dbReference type="NCBI Taxonomy" id="857340"/>
    <lineage>
        <taxon>Eukaryota</taxon>
        <taxon>Fungi</taxon>
        <taxon>Dikarya</taxon>
        <taxon>Ascomycota</taxon>
        <taxon>Pezizomycotina</taxon>
        <taxon>Sordariomycetes</taxon>
        <taxon>Hypocreomycetidae</taxon>
        <taxon>Hypocreales</taxon>
        <taxon>Bionectriaceae</taxon>
        <taxon>Hapsidospora</taxon>
    </lineage>
</organism>
<protein>
    <submittedName>
        <fullName evidence="2">Uncharacterized protein</fullName>
    </submittedName>
</protein>
<evidence type="ECO:0000313" key="2">
    <source>
        <dbReference type="EMBL" id="KFH43595.1"/>
    </source>
</evidence>
<proteinExistence type="predicted"/>
<reference evidence="3" key="1">
    <citation type="journal article" date="2014" name="Genome Announc.">
        <title>Genome sequence and annotation of Acremonium chrysogenum, producer of the beta-lactam antibiotic cephalosporin C.</title>
        <authorList>
            <person name="Terfehr D."/>
            <person name="Dahlmann T.A."/>
            <person name="Specht T."/>
            <person name="Zadra I."/>
            <person name="Kuernsteiner H."/>
            <person name="Kueck U."/>
        </authorList>
    </citation>
    <scope>NUCLEOTIDE SEQUENCE [LARGE SCALE GENOMIC DNA]</scope>
    <source>
        <strain evidence="3">ATCC 11550 / CBS 779.69 / DSM 880 / IAM 14645 / JCM 23072 / IMI 49137</strain>
    </source>
</reference>
<sequence>MCTYARTIFSCSHVYWGRRLKTCTIAEDFQQGLLSEDCALRKPHGLKSTRLVRRCEKCARLDERLSVARRKLEDSRGVFEKKWSGAAEVGTERQGDDGSLEKHEDYGDSIVEKNEEHNDGSAVTKGGAQVTNRKDGAEAESGWIYSEDGEIKTRRVAEPKENRAFPEEQPEKHEKTCLTVERETQGAEESLLQTHAESNNIGGLGVSASLPSDTGSSVAAEDREYLVTGNTASVPETGLPIPDSPRSDWIKAAAFPAEIPVQQGGYAKASPRTTPRSRLALPVPRGRKMETAVSPFNRAQTTAADQVKQPGTREKGTPKSAPKSRLAVPVSKTPPRQVKATGTVSRLPRLGSFATKLVQPSSRALR</sequence>
<accession>A0A086T2L3</accession>
<dbReference type="Proteomes" id="UP000029964">
    <property type="component" value="Unassembled WGS sequence"/>
</dbReference>
<gene>
    <name evidence="2" type="ORF">ACRE_056340</name>
</gene>
<feature type="compositionally biased region" description="Basic and acidic residues" evidence="1">
    <location>
        <begin position="149"/>
        <end position="177"/>
    </location>
</feature>
<evidence type="ECO:0000256" key="1">
    <source>
        <dbReference type="SAM" id="MobiDB-lite"/>
    </source>
</evidence>